<keyword evidence="5" id="KW-1185">Reference proteome</keyword>
<dbReference type="PANTHER" id="PTHR37302:SF3">
    <property type="entry name" value="DAMAGE-INDUCIBLE PROTEIN DINB"/>
    <property type="match status" value="1"/>
</dbReference>
<reference evidence="4" key="1">
    <citation type="submission" date="2021-03" db="EMBL/GenBank/DDBJ databases">
        <title>Acanthopleuribacteraceae sp. M133.</title>
        <authorList>
            <person name="Wang G."/>
        </authorList>
    </citation>
    <scope>NUCLEOTIDE SEQUENCE</scope>
    <source>
        <strain evidence="4">M133</strain>
    </source>
</reference>
<accession>A0A8A4TFH2</accession>
<proteinExistence type="inferred from homology"/>
<dbReference type="Pfam" id="PF05163">
    <property type="entry name" value="DinB"/>
    <property type="match status" value="1"/>
</dbReference>
<dbReference type="PANTHER" id="PTHR37302">
    <property type="entry name" value="SLR1116 PROTEIN"/>
    <property type="match status" value="1"/>
</dbReference>
<dbReference type="Gene3D" id="1.20.120.450">
    <property type="entry name" value="dinb family like domain"/>
    <property type="match status" value="1"/>
</dbReference>
<dbReference type="RefSeq" id="WP_237378037.1">
    <property type="nucleotide sequence ID" value="NZ_CP071793.1"/>
</dbReference>
<protein>
    <submittedName>
        <fullName evidence="4">DinB family protein</fullName>
    </submittedName>
</protein>
<dbReference type="SUPFAM" id="SSF109854">
    <property type="entry name" value="DinB/YfiT-like putative metalloenzymes"/>
    <property type="match status" value="1"/>
</dbReference>
<evidence type="ECO:0000256" key="1">
    <source>
        <dbReference type="ARBA" id="ARBA00008635"/>
    </source>
</evidence>
<gene>
    <name evidence="4" type="ORF">J3U87_22615</name>
</gene>
<dbReference type="Proteomes" id="UP000663929">
    <property type="component" value="Chromosome"/>
</dbReference>
<evidence type="ECO:0000256" key="2">
    <source>
        <dbReference type="ARBA" id="ARBA00022723"/>
    </source>
</evidence>
<evidence type="ECO:0000313" key="5">
    <source>
        <dbReference type="Proteomes" id="UP000663929"/>
    </source>
</evidence>
<evidence type="ECO:0000256" key="3">
    <source>
        <dbReference type="PIRSR" id="PIRSR607837-1"/>
    </source>
</evidence>
<feature type="binding site" evidence="3">
    <location>
        <position position="140"/>
    </location>
    <ligand>
        <name>a divalent metal cation</name>
        <dbReference type="ChEBI" id="CHEBI:60240"/>
    </ligand>
</feature>
<sequence length="188" mass="21414">MSPHILEVYRRQARNNALCNLRLFRACKALTPEAYLAPRASFFGSIHNTLDHILLVDERYLLRLAGVVPGPARAEGSLYLDLESLREARHRVDREIWDRVTASTEADLSKPAVLVDDHGQTVREPRLIVWEHLFHHQVHHRGQVHGLLSQTSVAPPQLDEFFLGIDHQRRVADLAELRDLGFSDIAKA</sequence>
<feature type="binding site" evidence="3">
    <location>
        <position position="52"/>
    </location>
    <ligand>
        <name>a divalent metal cation</name>
        <dbReference type="ChEBI" id="CHEBI:60240"/>
    </ligand>
</feature>
<organism evidence="4 5">
    <name type="scientific">Sulfidibacter corallicola</name>
    <dbReference type="NCBI Taxonomy" id="2818388"/>
    <lineage>
        <taxon>Bacteria</taxon>
        <taxon>Pseudomonadati</taxon>
        <taxon>Acidobacteriota</taxon>
        <taxon>Holophagae</taxon>
        <taxon>Acanthopleuribacterales</taxon>
        <taxon>Acanthopleuribacteraceae</taxon>
        <taxon>Sulfidibacter</taxon>
    </lineage>
</organism>
<dbReference type="GO" id="GO:0046872">
    <property type="term" value="F:metal ion binding"/>
    <property type="evidence" value="ECO:0007669"/>
    <property type="project" value="UniProtKB-KW"/>
</dbReference>
<keyword evidence="2 3" id="KW-0479">Metal-binding</keyword>
<dbReference type="AlphaFoldDB" id="A0A8A4TFH2"/>
<dbReference type="EMBL" id="CP071793">
    <property type="protein sequence ID" value="QTD48383.1"/>
    <property type="molecule type" value="Genomic_DNA"/>
</dbReference>
<evidence type="ECO:0000313" key="4">
    <source>
        <dbReference type="EMBL" id="QTD48383.1"/>
    </source>
</evidence>
<dbReference type="KEGG" id="scor:J3U87_22615"/>
<dbReference type="InterPro" id="IPR007837">
    <property type="entry name" value="DinB"/>
</dbReference>
<dbReference type="InterPro" id="IPR034660">
    <property type="entry name" value="DinB/YfiT-like"/>
</dbReference>
<feature type="binding site" evidence="3">
    <location>
        <position position="136"/>
    </location>
    <ligand>
        <name>a divalent metal cation</name>
        <dbReference type="ChEBI" id="CHEBI:60240"/>
    </ligand>
</feature>
<comment type="similarity">
    <text evidence="1">Belongs to the DinB family.</text>
</comment>
<name>A0A8A4TFH2_SULCO</name>